<protein>
    <recommendedName>
        <fullName evidence="2">KfrA N-terminal DNA-binding domain-containing protein</fullName>
    </recommendedName>
</protein>
<dbReference type="AlphaFoldDB" id="A0A7X4HCG2"/>
<evidence type="ECO:0000259" key="2">
    <source>
        <dbReference type="Pfam" id="PF11740"/>
    </source>
</evidence>
<evidence type="ECO:0000313" key="4">
    <source>
        <dbReference type="Proteomes" id="UP000450676"/>
    </source>
</evidence>
<sequence>MARMGLEKSDVQRARDSLIAQSQYPSVDAVRIALGNTGSKSTIHKYLKELEQEQGGAASQNSVSEALQDLVSRLAARLHEEADERIAAKAKEFGELRAGLESGLAQVRAEAAGLRDRLGKETKAHEQARAQLQTETMGRQKAEQQVEHLTERREHVQAELRKAQQALVLKQEDVARLSQEAAKSAAELAHARLAVYDAQRQTRAHEAKLEQMREMELELARAKSAMEAQSGMLAELRSMMDSQRGAARKR</sequence>
<name>A0A7X4HCG2_9BURK</name>
<evidence type="ECO:0000256" key="1">
    <source>
        <dbReference type="SAM" id="Coils"/>
    </source>
</evidence>
<feature type="coiled-coil region" evidence="1">
    <location>
        <begin position="115"/>
        <end position="232"/>
    </location>
</feature>
<evidence type="ECO:0000313" key="3">
    <source>
        <dbReference type="EMBL" id="MYN08625.1"/>
    </source>
</evidence>
<reference evidence="3 4" key="1">
    <citation type="submission" date="2019-12" db="EMBL/GenBank/DDBJ databases">
        <title>Novel species isolated from a subtropical stream in China.</title>
        <authorList>
            <person name="Lu H."/>
        </authorList>
    </citation>
    <scope>NUCLEOTIDE SEQUENCE [LARGE SCALE GENOMIC DNA]</scope>
    <source>
        <strain evidence="3 4">FT127W</strain>
    </source>
</reference>
<keyword evidence="1" id="KW-0175">Coiled coil</keyword>
<accession>A0A7X4HCG2</accession>
<gene>
    <name evidence="3" type="ORF">GTP77_14900</name>
</gene>
<proteinExistence type="predicted"/>
<comment type="caution">
    <text evidence="3">The sequence shown here is derived from an EMBL/GenBank/DDBJ whole genome shotgun (WGS) entry which is preliminary data.</text>
</comment>
<dbReference type="InterPro" id="IPR021104">
    <property type="entry name" value="KfrA_DNA-bd_N"/>
</dbReference>
<dbReference type="Proteomes" id="UP000450676">
    <property type="component" value="Unassembled WGS sequence"/>
</dbReference>
<feature type="domain" description="KfrA N-terminal DNA-binding" evidence="2">
    <location>
        <begin position="8"/>
        <end position="117"/>
    </location>
</feature>
<organism evidence="3 4">
    <name type="scientific">Pseudoduganella aquatica</name>
    <dbReference type="NCBI Taxonomy" id="2660641"/>
    <lineage>
        <taxon>Bacteria</taxon>
        <taxon>Pseudomonadati</taxon>
        <taxon>Pseudomonadota</taxon>
        <taxon>Betaproteobacteria</taxon>
        <taxon>Burkholderiales</taxon>
        <taxon>Oxalobacteraceae</taxon>
        <taxon>Telluria group</taxon>
        <taxon>Pseudoduganella</taxon>
    </lineage>
</organism>
<dbReference type="EMBL" id="WWCU01000015">
    <property type="protein sequence ID" value="MYN08625.1"/>
    <property type="molecule type" value="Genomic_DNA"/>
</dbReference>
<dbReference type="Pfam" id="PF11740">
    <property type="entry name" value="KfrA_N"/>
    <property type="match status" value="1"/>
</dbReference>
<keyword evidence="4" id="KW-1185">Reference proteome</keyword>